<dbReference type="PANTHER" id="PTHR43179:SF12">
    <property type="entry name" value="GALACTOFURANOSYLTRANSFERASE GLFT2"/>
    <property type="match status" value="1"/>
</dbReference>
<evidence type="ECO:0000313" key="5">
    <source>
        <dbReference type="EMBL" id="KGA20877.1"/>
    </source>
</evidence>
<keyword evidence="2" id="KW-0328">Glycosyltransferase</keyword>
<accession>A0A094QBW8</accession>
<evidence type="ECO:0000256" key="1">
    <source>
        <dbReference type="ARBA" id="ARBA00006739"/>
    </source>
</evidence>
<dbReference type="AlphaFoldDB" id="A0A094QBW8"/>
<organism evidence="5">
    <name type="scientific">freshwater metagenome</name>
    <dbReference type="NCBI Taxonomy" id="449393"/>
    <lineage>
        <taxon>unclassified sequences</taxon>
        <taxon>metagenomes</taxon>
        <taxon>ecological metagenomes</taxon>
    </lineage>
</organism>
<reference evidence="5" key="1">
    <citation type="submission" date="2014-06" db="EMBL/GenBank/DDBJ databases">
        <title>Key roles for freshwater Actinobacteria revealed by deep metagenomic sequencing.</title>
        <authorList>
            <person name="Ghai R."/>
            <person name="Mizuno C.M."/>
            <person name="Picazo A."/>
            <person name="Camacho A."/>
            <person name="Rodriguez-Valera F."/>
        </authorList>
    </citation>
    <scope>NUCLEOTIDE SEQUENCE</scope>
</reference>
<dbReference type="Pfam" id="PF00535">
    <property type="entry name" value="Glycos_transf_2"/>
    <property type="match status" value="1"/>
</dbReference>
<keyword evidence="3" id="KW-0808">Transferase</keyword>
<protein>
    <recommendedName>
        <fullName evidence="4">Glycosyltransferase 2-like domain-containing protein</fullName>
    </recommendedName>
</protein>
<evidence type="ECO:0000259" key="4">
    <source>
        <dbReference type="Pfam" id="PF00535"/>
    </source>
</evidence>
<dbReference type="EMBL" id="JNSL01000019">
    <property type="protein sequence ID" value="KGA20877.1"/>
    <property type="molecule type" value="Genomic_DNA"/>
</dbReference>
<dbReference type="InterPro" id="IPR001173">
    <property type="entry name" value="Glyco_trans_2-like"/>
</dbReference>
<dbReference type="SUPFAM" id="SSF53448">
    <property type="entry name" value="Nucleotide-diphospho-sugar transferases"/>
    <property type="match status" value="1"/>
</dbReference>
<feature type="domain" description="Glycosyltransferase 2-like" evidence="4">
    <location>
        <begin position="12"/>
        <end position="112"/>
    </location>
</feature>
<dbReference type="GO" id="GO:0016757">
    <property type="term" value="F:glycosyltransferase activity"/>
    <property type="evidence" value="ECO:0007669"/>
    <property type="project" value="UniProtKB-KW"/>
</dbReference>
<evidence type="ECO:0000256" key="2">
    <source>
        <dbReference type="ARBA" id="ARBA00022676"/>
    </source>
</evidence>
<comment type="caution">
    <text evidence="5">The sequence shown here is derived from an EMBL/GenBank/DDBJ whole genome shotgun (WGS) entry which is preliminary data.</text>
</comment>
<dbReference type="PANTHER" id="PTHR43179">
    <property type="entry name" value="RHAMNOSYLTRANSFERASE WBBL"/>
    <property type="match status" value="1"/>
</dbReference>
<proteinExistence type="inferred from homology"/>
<evidence type="ECO:0000256" key="3">
    <source>
        <dbReference type="ARBA" id="ARBA00022679"/>
    </source>
</evidence>
<sequence length="274" mass="30914">MMAEIEKNWAACVVYYQDFDSLTNLLNSLESQTHKPNEVFIADNNSNRSLTLDSFSFPVNIYRLDENKGFAGGANVAIRNAIDKKYSNLMLLSQDVLLSPDSAQKMIELLTIIGGIVFPTMWDRNKNIIFSKGGKVNKFLGSIKLSANNVPTKPDWADGSCLVFDKKTYESTGGLFENYFMYFEDVDFCLKAKKLGFTLSHVDTKVSQTPKGPNSRLRSRNSVLLARRSKSWLLKISVTKRNILGAFLNLAKFRLTDSRQRLIGIKEGWSVPIE</sequence>
<name>A0A094QBW8_9ZZZZ</name>
<gene>
    <name evidence="5" type="ORF">GM51_4735</name>
</gene>
<comment type="similarity">
    <text evidence="1">Belongs to the glycosyltransferase 2 family.</text>
</comment>
<dbReference type="Gene3D" id="3.90.550.10">
    <property type="entry name" value="Spore Coat Polysaccharide Biosynthesis Protein SpsA, Chain A"/>
    <property type="match status" value="1"/>
</dbReference>
<dbReference type="InterPro" id="IPR029044">
    <property type="entry name" value="Nucleotide-diphossugar_trans"/>
</dbReference>